<dbReference type="Proteomes" id="UP001233999">
    <property type="component" value="Unassembled WGS sequence"/>
</dbReference>
<proteinExistence type="predicted"/>
<feature type="non-terminal residue" evidence="1">
    <location>
        <position position="89"/>
    </location>
</feature>
<protein>
    <submittedName>
        <fullName evidence="1">Uncharacterized protein</fullName>
    </submittedName>
</protein>
<dbReference type="AlphaFoldDB" id="A0AAD8E5S0"/>
<evidence type="ECO:0000313" key="1">
    <source>
        <dbReference type="EMBL" id="KAJ9577814.1"/>
    </source>
</evidence>
<gene>
    <name evidence="1" type="ORF">L9F63_005612</name>
</gene>
<reference evidence="1" key="1">
    <citation type="journal article" date="2023" name="IScience">
        <title>Live-bearing cockroach genome reveals convergent evolutionary mechanisms linked to viviparity in insects and beyond.</title>
        <authorList>
            <person name="Fouks B."/>
            <person name="Harrison M.C."/>
            <person name="Mikhailova A.A."/>
            <person name="Marchal E."/>
            <person name="English S."/>
            <person name="Carruthers M."/>
            <person name="Jennings E.C."/>
            <person name="Chiamaka E.L."/>
            <person name="Frigard R.A."/>
            <person name="Pippel M."/>
            <person name="Attardo G.M."/>
            <person name="Benoit J.B."/>
            <person name="Bornberg-Bauer E."/>
            <person name="Tobe S.S."/>
        </authorList>
    </citation>
    <scope>NUCLEOTIDE SEQUENCE</scope>
    <source>
        <strain evidence="1">Stay&amp;Tobe</strain>
    </source>
</reference>
<dbReference type="EMBL" id="JASPKZ010009344">
    <property type="protein sequence ID" value="KAJ9577814.1"/>
    <property type="molecule type" value="Genomic_DNA"/>
</dbReference>
<reference evidence="1" key="2">
    <citation type="submission" date="2023-05" db="EMBL/GenBank/DDBJ databases">
        <authorList>
            <person name="Fouks B."/>
        </authorList>
    </citation>
    <scope>NUCLEOTIDE SEQUENCE</scope>
    <source>
        <strain evidence="1">Stay&amp;Tobe</strain>
        <tissue evidence="1">Testes</tissue>
    </source>
</reference>
<evidence type="ECO:0000313" key="2">
    <source>
        <dbReference type="Proteomes" id="UP001233999"/>
    </source>
</evidence>
<accession>A0AAD8E5S0</accession>
<name>A0AAD8E5S0_DIPPU</name>
<organism evidence="1 2">
    <name type="scientific">Diploptera punctata</name>
    <name type="common">Pacific beetle cockroach</name>
    <dbReference type="NCBI Taxonomy" id="6984"/>
    <lineage>
        <taxon>Eukaryota</taxon>
        <taxon>Metazoa</taxon>
        <taxon>Ecdysozoa</taxon>
        <taxon>Arthropoda</taxon>
        <taxon>Hexapoda</taxon>
        <taxon>Insecta</taxon>
        <taxon>Pterygota</taxon>
        <taxon>Neoptera</taxon>
        <taxon>Polyneoptera</taxon>
        <taxon>Dictyoptera</taxon>
        <taxon>Blattodea</taxon>
        <taxon>Blaberoidea</taxon>
        <taxon>Blaberidae</taxon>
        <taxon>Diplopterinae</taxon>
        <taxon>Diploptera</taxon>
    </lineage>
</organism>
<sequence>PTTMHFRPKNGSPDASVESKLKDFELINSQFIPSGYRMVMKRKRIQVNNFHQSGLAEIFSIRTAYENRMRYPRQYLDLRKLCKFYEKCM</sequence>
<comment type="caution">
    <text evidence="1">The sequence shown here is derived from an EMBL/GenBank/DDBJ whole genome shotgun (WGS) entry which is preliminary data.</text>
</comment>
<keyword evidence="2" id="KW-1185">Reference proteome</keyword>
<feature type="non-terminal residue" evidence="1">
    <location>
        <position position="1"/>
    </location>
</feature>